<protein>
    <recommendedName>
        <fullName evidence="2">Cdc23 domain-containing protein</fullName>
    </recommendedName>
</protein>
<organism evidence="3 4">
    <name type="scientific">Coemansia thaxteri</name>
    <dbReference type="NCBI Taxonomy" id="2663907"/>
    <lineage>
        <taxon>Eukaryota</taxon>
        <taxon>Fungi</taxon>
        <taxon>Fungi incertae sedis</taxon>
        <taxon>Zoopagomycota</taxon>
        <taxon>Kickxellomycotina</taxon>
        <taxon>Kickxellomycetes</taxon>
        <taxon>Kickxellales</taxon>
        <taxon>Kickxellaceae</taxon>
        <taxon>Coemansia</taxon>
    </lineage>
</organism>
<reference evidence="3" key="1">
    <citation type="submission" date="2022-07" db="EMBL/GenBank/DDBJ databases">
        <title>Phylogenomic reconstructions and comparative analyses of Kickxellomycotina fungi.</title>
        <authorList>
            <person name="Reynolds N.K."/>
            <person name="Stajich J.E."/>
            <person name="Barry K."/>
            <person name="Grigoriev I.V."/>
            <person name="Crous P."/>
            <person name="Smith M.E."/>
        </authorList>
    </citation>
    <scope>NUCLEOTIDE SEQUENCE</scope>
    <source>
        <strain evidence="3">IMI 214461</strain>
    </source>
</reference>
<evidence type="ECO:0000313" key="4">
    <source>
        <dbReference type="Proteomes" id="UP001150907"/>
    </source>
</evidence>
<sequence length="147" mass="15767">MDVGIEALRRQLREAVEECSARGLVFSAKWAAEQLCSLPAADAGSGADDAKEGGDVAALSVGDSATPTLKHRLRGAGRPPASAAVPAEAEAEAGAESEGRRERWQRLDADERDRMALGKSLFDVREFERVAFMLQGCRGPRAVFLRL</sequence>
<dbReference type="Pfam" id="PF04049">
    <property type="entry name" value="ANAPC8"/>
    <property type="match status" value="1"/>
</dbReference>
<comment type="caution">
    <text evidence="3">The sequence shown here is derived from an EMBL/GenBank/DDBJ whole genome shotgun (WGS) entry which is preliminary data.</text>
</comment>
<evidence type="ECO:0000259" key="2">
    <source>
        <dbReference type="Pfam" id="PF04049"/>
    </source>
</evidence>
<keyword evidence="4" id="KW-1185">Reference proteome</keyword>
<dbReference type="Gene3D" id="1.25.40.10">
    <property type="entry name" value="Tetratricopeptide repeat domain"/>
    <property type="match status" value="1"/>
</dbReference>
<dbReference type="Proteomes" id="UP001150907">
    <property type="component" value="Unassembled WGS sequence"/>
</dbReference>
<gene>
    <name evidence="3" type="ORF">H4R26_003579</name>
</gene>
<dbReference type="EMBL" id="JANBQF010000297">
    <property type="protein sequence ID" value="KAJ2002481.1"/>
    <property type="molecule type" value="Genomic_DNA"/>
</dbReference>
<evidence type="ECO:0000313" key="3">
    <source>
        <dbReference type="EMBL" id="KAJ2002481.1"/>
    </source>
</evidence>
<feature type="compositionally biased region" description="Low complexity" evidence="1">
    <location>
        <begin position="78"/>
        <end position="88"/>
    </location>
</feature>
<dbReference type="OrthoDB" id="10262026at2759"/>
<name>A0A9W8EIE1_9FUNG</name>
<proteinExistence type="predicted"/>
<dbReference type="InterPro" id="IPR007192">
    <property type="entry name" value="APC8"/>
</dbReference>
<dbReference type="AlphaFoldDB" id="A0A9W8EIE1"/>
<feature type="compositionally biased region" description="Basic and acidic residues" evidence="1">
    <location>
        <begin position="97"/>
        <end position="108"/>
    </location>
</feature>
<dbReference type="GO" id="GO:0005680">
    <property type="term" value="C:anaphase-promoting complex"/>
    <property type="evidence" value="ECO:0007669"/>
    <property type="project" value="InterPro"/>
</dbReference>
<accession>A0A9W8EIE1</accession>
<feature type="domain" description="Cdc23" evidence="2">
    <location>
        <begin position="8"/>
        <end position="147"/>
    </location>
</feature>
<dbReference type="InterPro" id="IPR011990">
    <property type="entry name" value="TPR-like_helical_dom_sf"/>
</dbReference>
<evidence type="ECO:0000256" key="1">
    <source>
        <dbReference type="SAM" id="MobiDB-lite"/>
    </source>
</evidence>
<feature type="region of interest" description="Disordered" evidence="1">
    <location>
        <begin position="72"/>
        <end position="108"/>
    </location>
</feature>
<feature type="non-terminal residue" evidence="3">
    <location>
        <position position="147"/>
    </location>
</feature>